<reference evidence="2 3" key="1">
    <citation type="submission" date="2016-12" db="EMBL/GenBank/DDBJ databases">
        <authorList>
            <person name="Song W.-J."/>
            <person name="Kurnit D.M."/>
        </authorList>
    </citation>
    <scope>NUCLEOTIDE SEQUENCE [LARGE SCALE GENOMIC DNA]</scope>
    <source>
        <strain evidence="2 3">DSM 43162</strain>
    </source>
</reference>
<sequence length="333" mass="35226">MGMRLLVLGGTHFLGRHVGTAALDRGHEVASFTRGVSGEPPAGVRALHGDRDDPTALPAALDGWAPDLAVDTSCQTRVAARNAAAVLSGVRGYAFVSSLNAYANWPPGPIGPEDGEPTWETDDDGYGPVKAYAEREIRAAVPGRFLTARAGLIVGPDDRVDRLGWWLRRIARGGRVVVPAEGWHQPIAAVDVRDLAGWLVEMAERGVPGAVNATGPAGMTTLGGLLDLCREVTGGDAEWVPVPEADLLAAGVEPWLHLPLWLPAEVAGTAWDVDTTRARELGLPSRPLERTVADTWAWLQGVEELPPPPHDLPRPGLPADLEAALLAGHDQGP</sequence>
<accession>A0A1M7UX20</accession>
<dbReference type="PANTHER" id="PTHR43245">
    <property type="entry name" value="BIFUNCTIONAL POLYMYXIN RESISTANCE PROTEIN ARNA"/>
    <property type="match status" value="1"/>
</dbReference>
<dbReference type="InterPro" id="IPR001509">
    <property type="entry name" value="Epimerase_deHydtase"/>
</dbReference>
<dbReference type="PANTHER" id="PTHR43245:SF13">
    <property type="entry name" value="UDP-D-APIOSE_UDP-D-XYLOSE SYNTHASE 2"/>
    <property type="match status" value="1"/>
</dbReference>
<dbReference type="SUPFAM" id="SSF51735">
    <property type="entry name" value="NAD(P)-binding Rossmann-fold domains"/>
    <property type="match status" value="1"/>
</dbReference>
<feature type="domain" description="NAD-dependent epimerase/dehydratase" evidence="1">
    <location>
        <begin position="6"/>
        <end position="206"/>
    </location>
</feature>
<dbReference type="Pfam" id="PF01370">
    <property type="entry name" value="Epimerase"/>
    <property type="match status" value="1"/>
</dbReference>
<dbReference type="InterPro" id="IPR036291">
    <property type="entry name" value="NAD(P)-bd_dom_sf"/>
</dbReference>
<dbReference type="Proteomes" id="UP000184428">
    <property type="component" value="Unassembled WGS sequence"/>
</dbReference>
<name>A0A1M7UX20_9ACTN</name>
<dbReference type="AlphaFoldDB" id="A0A1M7UX20"/>
<protein>
    <submittedName>
        <fullName evidence="2">Nucleoside-diphosphate-sugar epimerase</fullName>
    </submittedName>
</protein>
<proteinExistence type="predicted"/>
<evidence type="ECO:0000313" key="2">
    <source>
        <dbReference type="EMBL" id="SHN87518.1"/>
    </source>
</evidence>
<evidence type="ECO:0000259" key="1">
    <source>
        <dbReference type="Pfam" id="PF01370"/>
    </source>
</evidence>
<dbReference type="EMBL" id="FRDM01000035">
    <property type="protein sequence ID" value="SHN87518.1"/>
    <property type="molecule type" value="Genomic_DNA"/>
</dbReference>
<dbReference type="InterPro" id="IPR050177">
    <property type="entry name" value="Lipid_A_modif_metabolic_enz"/>
</dbReference>
<organism evidence="2 3">
    <name type="scientific">Geodermatophilus obscurus</name>
    <dbReference type="NCBI Taxonomy" id="1861"/>
    <lineage>
        <taxon>Bacteria</taxon>
        <taxon>Bacillati</taxon>
        <taxon>Actinomycetota</taxon>
        <taxon>Actinomycetes</taxon>
        <taxon>Geodermatophilales</taxon>
        <taxon>Geodermatophilaceae</taxon>
        <taxon>Geodermatophilus</taxon>
    </lineage>
</organism>
<gene>
    <name evidence="2" type="ORF">SAMN05660350_04172</name>
</gene>
<dbReference type="Gene3D" id="3.40.50.720">
    <property type="entry name" value="NAD(P)-binding Rossmann-like Domain"/>
    <property type="match status" value="1"/>
</dbReference>
<evidence type="ECO:0000313" key="3">
    <source>
        <dbReference type="Proteomes" id="UP000184428"/>
    </source>
</evidence>